<dbReference type="KEGG" id="led:BBK82_46375"/>
<dbReference type="GO" id="GO:0003677">
    <property type="term" value="F:DNA binding"/>
    <property type="evidence" value="ECO:0007669"/>
    <property type="project" value="UniProtKB-KW"/>
</dbReference>
<accession>A0A1B2HX03</accession>
<dbReference type="PANTHER" id="PTHR43133:SF8">
    <property type="entry name" value="RNA POLYMERASE SIGMA FACTOR HI_1459-RELATED"/>
    <property type="match status" value="1"/>
</dbReference>
<name>A0A1B2HX03_9PSEU</name>
<evidence type="ECO:0000256" key="1">
    <source>
        <dbReference type="ARBA" id="ARBA00010641"/>
    </source>
</evidence>
<keyword evidence="5" id="KW-0804">Transcription</keyword>
<dbReference type="InterPro" id="IPR013249">
    <property type="entry name" value="RNA_pol_sigma70_r4_t2"/>
</dbReference>
<evidence type="ECO:0000256" key="4">
    <source>
        <dbReference type="ARBA" id="ARBA00023125"/>
    </source>
</evidence>
<sequence>MMFAELFDEHAGALHRYLARRVGVDVADDLVSETFLTAMRSEDGYDPDRGSVVGWLYGIATNLLRGHAKREVRLLKTAERYGVDLGVAESLESTVVSRIDARSHLRLIAGALARLSEADRDLVLLVSLAGLEVQEAAQALGLNAATARSRLHRLRTKLKEVELRHA</sequence>
<dbReference type="Pfam" id="PF04542">
    <property type="entry name" value="Sigma70_r2"/>
    <property type="match status" value="1"/>
</dbReference>
<keyword evidence="4" id="KW-0238">DNA-binding</keyword>
<protein>
    <recommendedName>
        <fullName evidence="10">RNA polymerase subunit sigma-70</fullName>
    </recommendedName>
</protein>
<dbReference type="NCBIfam" id="TIGR02937">
    <property type="entry name" value="sigma70-ECF"/>
    <property type="match status" value="1"/>
</dbReference>
<reference evidence="8 9" key="1">
    <citation type="submission" date="2016-07" db="EMBL/GenBank/DDBJ databases">
        <title>Complete genome sequence of the Lentzea guizhouensis DHS C013.</title>
        <authorList>
            <person name="Cao C."/>
        </authorList>
    </citation>
    <scope>NUCLEOTIDE SEQUENCE [LARGE SCALE GENOMIC DNA]</scope>
    <source>
        <strain evidence="8 9">DHS C013</strain>
    </source>
</reference>
<dbReference type="InterPro" id="IPR014284">
    <property type="entry name" value="RNA_pol_sigma-70_dom"/>
</dbReference>
<gene>
    <name evidence="8" type="ORF">BBK82_46375</name>
</gene>
<evidence type="ECO:0000256" key="5">
    <source>
        <dbReference type="ARBA" id="ARBA00023163"/>
    </source>
</evidence>
<dbReference type="SUPFAM" id="SSF88946">
    <property type="entry name" value="Sigma2 domain of RNA polymerase sigma factors"/>
    <property type="match status" value="1"/>
</dbReference>
<keyword evidence="9" id="KW-1185">Reference proteome</keyword>
<dbReference type="OrthoDB" id="5518337at2"/>
<proteinExistence type="inferred from homology"/>
<feature type="domain" description="RNA polymerase sigma factor 70 region 4 type 2" evidence="7">
    <location>
        <begin position="106"/>
        <end position="158"/>
    </location>
</feature>
<dbReference type="AlphaFoldDB" id="A0A1B2HX03"/>
<evidence type="ECO:0000256" key="2">
    <source>
        <dbReference type="ARBA" id="ARBA00023015"/>
    </source>
</evidence>
<dbReference type="InterPro" id="IPR013324">
    <property type="entry name" value="RNA_pol_sigma_r3/r4-like"/>
</dbReference>
<dbReference type="Pfam" id="PF08281">
    <property type="entry name" value="Sigma70_r4_2"/>
    <property type="match status" value="1"/>
</dbReference>
<dbReference type="SUPFAM" id="SSF88659">
    <property type="entry name" value="Sigma3 and sigma4 domains of RNA polymerase sigma factors"/>
    <property type="match status" value="1"/>
</dbReference>
<dbReference type="GO" id="GO:0006352">
    <property type="term" value="P:DNA-templated transcription initiation"/>
    <property type="evidence" value="ECO:0007669"/>
    <property type="project" value="InterPro"/>
</dbReference>
<dbReference type="InterPro" id="IPR007627">
    <property type="entry name" value="RNA_pol_sigma70_r2"/>
</dbReference>
<keyword evidence="2" id="KW-0805">Transcription regulation</keyword>
<dbReference type="EMBL" id="CP016793">
    <property type="protein sequence ID" value="ANZ42260.1"/>
    <property type="molecule type" value="Genomic_DNA"/>
</dbReference>
<dbReference type="Gene3D" id="1.10.1740.10">
    <property type="match status" value="1"/>
</dbReference>
<dbReference type="PANTHER" id="PTHR43133">
    <property type="entry name" value="RNA POLYMERASE ECF-TYPE SIGMA FACTO"/>
    <property type="match status" value="1"/>
</dbReference>
<dbReference type="InterPro" id="IPR039425">
    <property type="entry name" value="RNA_pol_sigma-70-like"/>
</dbReference>
<dbReference type="Proteomes" id="UP000093053">
    <property type="component" value="Chromosome"/>
</dbReference>
<evidence type="ECO:0000259" key="6">
    <source>
        <dbReference type="Pfam" id="PF04542"/>
    </source>
</evidence>
<evidence type="ECO:0000313" key="9">
    <source>
        <dbReference type="Proteomes" id="UP000093053"/>
    </source>
</evidence>
<dbReference type="STRING" id="1586287.BBK82_46375"/>
<evidence type="ECO:0000256" key="3">
    <source>
        <dbReference type="ARBA" id="ARBA00023082"/>
    </source>
</evidence>
<keyword evidence="3" id="KW-0731">Sigma factor</keyword>
<organism evidence="8 9">
    <name type="scientific">Lentzea guizhouensis</name>
    <dbReference type="NCBI Taxonomy" id="1586287"/>
    <lineage>
        <taxon>Bacteria</taxon>
        <taxon>Bacillati</taxon>
        <taxon>Actinomycetota</taxon>
        <taxon>Actinomycetes</taxon>
        <taxon>Pseudonocardiales</taxon>
        <taxon>Pseudonocardiaceae</taxon>
        <taxon>Lentzea</taxon>
    </lineage>
</organism>
<evidence type="ECO:0000313" key="8">
    <source>
        <dbReference type="EMBL" id="ANZ42260.1"/>
    </source>
</evidence>
<feature type="domain" description="RNA polymerase sigma-70 region 2" evidence="6">
    <location>
        <begin position="6"/>
        <end position="71"/>
    </location>
</feature>
<comment type="similarity">
    <text evidence="1">Belongs to the sigma-70 factor family. ECF subfamily.</text>
</comment>
<dbReference type="InterPro" id="IPR013325">
    <property type="entry name" value="RNA_pol_sigma_r2"/>
</dbReference>
<evidence type="ECO:0000259" key="7">
    <source>
        <dbReference type="Pfam" id="PF08281"/>
    </source>
</evidence>
<dbReference type="Gene3D" id="1.10.10.10">
    <property type="entry name" value="Winged helix-like DNA-binding domain superfamily/Winged helix DNA-binding domain"/>
    <property type="match status" value="1"/>
</dbReference>
<evidence type="ECO:0008006" key="10">
    <source>
        <dbReference type="Google" id="ProtNLM"/>
    </source>
</evidence>
<dbReference type="GO" id="GO:0016987">
    <property type="term" value="F:sigma factor activity"/>
    <property type="evidence" value="ECO:0007669"/>
    <property type="project" value="UniProtKB-KW"/>
</dbReference>
<dbReference type="InterPro" id="IPR036388">
    <property type="entry name" value="WH-like_DNA-bd_sf"/>
</dbReference>